<dbReference type="InterPro" id="IPR027417">
    <property type="entry name" value="P-loop_NTPase"/>
</dbReference>
<gene>
    <name evidence="6" type="ORF">V5N11_015657</name>
</gene>
<proteinExistence type="predicted"/>
<organism evidence="6 7">
    <name type="scientific">Cardamine amara subsp. amara</name>
    <dbReference type="NCBI Taxonomy" id="228776"/>
    <lineage>
        <taxon>Eukaryota</taxon>
        <taxon>Viridiplantae</taxon>
        <taxon>Streptophyta</taxon>
        <taxon>Embryophyta</taxon>
        <taxon>Tracheophyta</taxon>
        <taxon>Spermatophyta</taxon>
        <taxon>Magnoliopsida</taxon>
        <taxon>eudicotyledons</taxon>
        <taxon>Gunneridae</taxon>
        <taxon>Pentapetalae</taxon>
        <taxon>rosids</taxon>
        <taxon>malvids</taxon>
        <taxon>Brassicales</taxon>
        <taxon>Brassicaceae</taxon>
        <taxon>Cardamineae</taxon>
        <taxon>Cardamine</taxon>
    </lineage>
</organism>
<dbReference type="AlphaFoldDB" id="A0ABD1ATN3"/>
<dbReference type="Gene3D" id="1.10.8.430">
    <property type="entry name" value="Helical domain of apoptotic protease-activating factors"/>
    <property type="match status" value="1"/>
</dbReference>
<dbReference type="PRINTS" id="PR00364">
    <property type="entry name" value="DISEASERSIST"/>
</dbReference>
<dbReference type="Pfam" id="PF00931">
    <property type="entry name" value="NB-ARC"/>
    <property type="match status" value="1"/>
</dbReference>
<dbReference type="SUPFAM" id="SSF46785">
    <property type="entry name" value="Winged helix' DNA-binding domain"/>
    <property type="match status" value="1"/>
</dbReference>
<evidence type="ECO:0000313" key="6">
    <source>
        <dbReference type="EMBL" id="KAL1207614.1"/>
    </source>
</evidence>
<dbReference type="InterPro" id="IPR036390">
    <property type="entry name" value="WH_DNA-bd_sf"/>
</dbReference>
<dbReference type="InterPro" id="IPR042197">
    <property type="entry name" value="Apaf_helical"/>
</dbReference>
<evidence type="ECO:0000256" key="1">
    <source>
        <dbReference type="ARBA" id="ARBA00022614"/>
    </source>
</evidence>
<dbReference type="InterPro" id="IPR002182">
    <property type="entry name" value="NB-ARC"/>
</dbReference>
<dbReference type="SMART" id="SM00382">
    <property type="entry name" value="AAA"/>
    <property type="match status" value="1"/>
</dbReference>
<dbReference type="Pfam" id="PF23282">
    <property type="entry name" value="WHD_ROQ1"/>
    <property type="match status" value="1"/>
</dbReference>
<accession>A0ABD1ATN3</accession>
<keyword evidence="1" id="KW-0433">Leucine-rich repeat</keyword>
<evidence type="ECO:0000256" key="3">
    <source>
        <dbReference type="ARBA" id="ARBA00022801"/>
    </source>
</evidence>
<comment type="caution">
    <text evidence="6">The sequence shown here is derived from an EMBL/GenBank/DDBJ whole genome shotgun (WGS) entry which is preliminary data.</text>
</comment>
<dbReference type="InterPro" id="IPR058192">
    <property type="entry name" value="WHD_ROQ1-like"/>
</dbReference>
<keyword evidence="3" id="KW-0378">Hydrolase</keyword>
<dbReference type="SUPFAM" id="SSF52540">
    <property type="entry name" value="P-loop containing nucleoside triphosphate hydrolases"/>
    <property type="match status" value="1"/>
</dbReference>
<evidence type="ECO:0000256" key="2">
    <source>
        <dbReference type="ARBA" id="ARBA00022737"/>
    </source>
</evidence>
<name>A0ABD1ATN3_CARAN</name>
<dbReference type="FunFam" id="1.10.8.430:FF:000002">
    <property type="entry name" value="Disease resistance protein (TIR-NBS-LRR class)"/>
    <property type="match status" value="1"/>
</dbReference>
<dbReference type="EMBL" id="JBANAX010000470">
    <property type="protein sequence ID" value="KAL1207614.1"/>
    <property type="molecule type" value="Genomic_DNA"/>
</dbReference>
<evidence type="ECO:0000313" key="7">
    <source>
        <dbReference type="Proteomes" id="UP001558713"/>
    </source>
</evidence>
<dbReference type="InterPro" id="IPR044974">
    <property type="entry name" value="Disease_R_plants"/>
</dbReference>
<dbReference type="Gene3D" id="3.40.50.300">
    <property type="entry name" value="P-loop containing nucleotide triphosphate hydrolases"/>
    <property type="match status" value="1"/>
</dbReference>
<dbReference type="PANTHER" id="PTHR11017:SF520">
    <property type="entry name" value="ADP-RIBOSYL CYCLASE_CYCLIC ADP-RIBOSE HYDROLASE"/>
    <property type="match status" value="1"/>
</dbReference>
<evidence type="ECO:0000256" key="4">
    <source>
        <dbReference type="ARBA" id="ARBA00023027"/>
    </source>
</evidence>
<dbReference type="InterPro" id="IPR003593">
    <property type="entry name" value="AAA+_ATPase"/>
</dbReference>
<reference evidence="6 7" key="1">
    <citation type="submission" date="2024-04" db="EMBL/GenBank/DDBJ databases">
        <title>Genome assembly C_amara_ONT_v2.</title>
        <authorList>
            <person name="Yant L."/>
            <person name="Moore C."/>
            <person name="Slenker M."/>
        </authorList>
    </citation>
    <scope>NUCLEOTIDE SEQUENCE [LARGE SCALE GENOMIC DNA]</scope>
    <source>
        <tissue evidence="6">Leaf</tissue>
    </source>
</reference>
<dbReference type="FunFam" id="3.40.50.300:FF:001002">
    <property type="entry name" value="Disease resistance protein (TIR-NBS-LRR class)"/>
    <property type="match status" value="1"/>
</dbReference>
<feature type="domain" description="AAA+ ATPase" evidence="5">
    <location>
        <begin position="56"/>
        <end position="201"/>
    </location>
</feature>
<keyword evidence="4" id="KW-0520">NAD</keyword>
<keyword evidence="7" id="KW-1185">Reference proteome</keyword>
<dbReference type="PANTHER" id="PTHR11017">
    <property type="entry name" value="LEUCINE-RICH REPEAT-CONTAINING PROTEIN"/>
    <property type="match status" value="1"/>
</dbReference>
<dbReference type="GO" id="GO:0016787">
    <property type="term" value="F:hydrolase activity"/>
    <property type="evidence" value="ECO:0007669"/>
    <property type="project" value="UniProtKB-KW"/>
</dbReference>
<sequence>MIVLFTRKNEAKIIEDIANNVLDKLLLTTSKDFEDFVGIEDHIAKISLLLHMECEKVRMVGIWGSSGIGKTTIARALFSRLKRHFQSSVFIDRSFISKSKELYSKSHPDDYNMKLNLQRNFLSEILDKKDMKIDHLGALGERLRYHKVLILIDDLDDLVVLDALAGQTQWFGCGSRIIVVTKDKHILRAHGINNIYEVQLPSKNLALEMLCRSAFKKNSPPHGFMELASKVVECVDSLPLGLNVLGTYLREINEEDWMDMLLRHQNGIDEGIQKTLQLSYDGLNNKKDKALFRHIACLFNYVGIIDIKQLLADSELDVNMGLKILNDKSLIHISRGSVQMHHLLQEMGKEIVRAQSS</sequence>
<keyword evidence="2" id="KW-0677">Repeat</keyword>
<evidence type="ECO:0000259" key="5">
    <source>
        <dbReference type="SMART" id="SM00382"/>
    </source>
</evidence>
<dbReference type="Proteomes" id="UP001558713">
    <property type="component" value="Unassembled WGS sequence"/>
</dbReference>
<protein>
    <submittedName>
        <fullName evidence="6">Disease resistance protein RPS6</fullName>
    </submittedName>
</protein>